<dbReference type="Gene3D" id="1.20.1250.20">
    <property type="entry name" value="MFS general substrate transporter like domains"/>
    <property type="match status" value="1"/>
</dbReference>
<dbReference type="GO" id="GO:0022857">
    <property type="term" value="F:transmembrane transporter activity"/>
    <property type="evidence" value="ECO:0007669"/>
    <property type="project" value="InterPro"/>
</dbReference>
<accession>A0A6A6AT86</accession>
<dbReference type="InterPro" id="IPR036259">
    <property type="entry name" value="MFS_trans_sf"/>
</dbReference>
<dbReference type="Proteomes" id="UP000799438">
    <property type="component" value="Unassembled WGS sequence"/>
</dbReference>
<evidence type="ECO:0000313" key="7">
    <source>
        <dbReference type="EMBL" id="KAF2135222.1"/>
    </source>
</evidence>
<dbReference type="Pfam" id="PF07690">
    <property type="entry name" value="MFS_1"/>
    <property type="match status" value="1"/>
</dbReference>
<feature type="transmembrane region" description="Helical" evidence="5">
    <location>
        <begin position="164"/>
        <end position="184"/>
    </location>
</feature>
<proteinExistence type="predicted"/>
<dbReference type="PANTHER" id="PTHR23501">
    <property type="entry name" value="MAJOR FACILITATOR SUPERFAMILY"/>
    <property type="match status" value="1"/>
</dbReference>
<evidence type="ECO:0000256" key="3">
    <source>
        <dbReference type="ARBA" id="ARBA00022989"/>
    </source>
</evidence>
<dbReference type="GO" id="GO:0005886">
    <property type="term" value="C:plasma membrane"/>
    <property type="evidence" value="ECO:0007669"/>
    <property type="project" value="TreeGrafter"/>
</dbReference>
<evidence type="ECO:0000256" key="1">
    <source>
        <dbReference type="ARBA" id="ARBA00004141"/>
    </source>
</evidence>
<evidence type="ECO:0000256" key="4">
    <source>
        <dbReference type="ARBA" id="ARBA00023136"/>
    </source>
</evidence>
<organism evidence="7 8">
    <name type="scientific">Aplosporella prunicola CBS 121167</name>
    <dbReference type="NCBI Taxonomy" id="1176127"/>
    <lineage>
        <taxon>Eukaryota</taxon>
        <taxon>Fungi</taxon>
        <taxon>Dikarya</taxon>
        <taxon>Ascomycota</taxon>
        <taxon>Pezizomycotina</taxon>
        <taxon>Dothideomycetes</taxon>
        <taxon>Dothideomycetes incertae sedis</taxon>
        <taxon>Botryosphaeriales</taxon>
        <taxon>Aplosporellaceae</taxon>
        <taxon>Aplosporella</taxon>
    </lineage>
</organism>
<feature type="transmembrane region" description="Helical" evidence="5">
    <location>
        <begin position="133"/>
        <end position="152"/>
    </location>
</feature>
<dbReference type="PROSITE" id="PS50850">
    <property type="entry name" value="MFS"/>
    <property type="match status" value="1"/>
</dbReference>
<feature type="transmembrane region" description="Helical" evidence="5">
    <location>
        <begin position="46"/>
        <end position="64"/>
    </location>
</feature>
<dbReference type="PANTHER" id="PTHR23501:SF158">
    <property type="entry name" value="TRANSPORTER, PUTATIVE (AFU_ORTHOLOGUE AFUA_5G14490)-RELATED"/>
    <property type="match status" value="1"/>
</dbReference>
<name>A0A6A6AT86_9PEZI</name>
<feature type="transmembrane region" description="Helical" evidence="5">
    <location>
        <begin position="336"/>
        <end position="355"/>
    </location>
</feature>
<sequence>MQVQTTQENAAPARTKFRIFTMLIALYLSLFVAALDQTVLHSASGYTWIGGAYLLAKAASMPIWAKFSDIWGRKPIILAGLVLFFASSIICALARTMTVLIVGRAIQGVGGGGLLQLVTITISDVFSLRRRSLFLGITEIVWAVAAGVGPVLGGVLAEKVSWRWIFWLNLPITASAFALTLFFLDIHNPRTAVREGLVAVDWLGTLTILGLTLMILLGLNFGGVEAPWSSAKVICLIVFGALMSVFFVYSETKLAVRPIMLMQLFHDTSNVAAFVSSFAHGFVSIALEYYLPLFFQGANLMNPTKSGLMILPLIITEALAAFLTGIVIHHTGDYKHVLSVGLVVMTIGTALFTLFRAQTSIGMIAGLGVLVGAGVGLGFQPPIIAIQARASQNNVATATATVGFLNNMAYSLSIVIGGVVFQNGIAMREEKLIDAGITRDLARLLAGPDAAANIDKIRDITDAGQRLVVKEAFAWGLRNLWIMYACVAGCGALASLFIKRTVLSMDHTETKTGLRKDE</sequence>
<keyword evidence="2 5" id="KW-0812">Transmembrane</keyword>
<keyword evidence="3 5" id="KW-1133">Transmembrane helix</keyword>
<dbReference type="RefSeq" id="XP_033390941.1">
    <property type="nucleotide sequence ID" value="XM_033545887.1"/>
</dbReference>
<feature type="transmembrane region" description="Helical" evidence="5">
    <location>
        <begin position="310"/>
        <end position="329"/>
    </location>
</feature>
<feature type="transmembrane region" description="Helical" evidence="5">
    <location>
        <begin position="196"/>
        <end position="219"/>
    </location>
</feature>
<feature type="transmembrane region" description="Helical" evidence="5">
    <location>
        <begin position="76"/>
        <end position="102"/>
    </location>
</feature>
<feature type="domain" description="Major facilitator superfamily (MFS) profile" evidence="6">
    <location>
        <begin position="1"/>
        <end position="503"/>
    </location>
</feature>
<feature type="transmembrane region" description="Helical" evidence="5">
    <location>
        <begin position="400"/>
        <end position="421"/>
    </location>
</feature>
<evidence type="ECO:0000256" key="2">
    <source>
        <dbReference type="ARBA" id="ARBA00022692"/>
    </source>
</evidence>
<keyword evidence="8" id="KW-1185">Reference proteome</keyword>
<comment type="subcellular location">
    <subcellularLocation>
        <location evidence="1">Membrane</location>
        <topology evidence="1">Multi-pass membrane protein</topology>
    </subcellularLocation>
</comment>
<evidence type="ECO:0000313" key="8">
    <source>
        <dbReference type="Proteomes" id="UP000799438"/>
    </source>
</evidence>
<dbReference type="InterPro" id="IPR020846">
    <property type="entry name" value="MFS_dom"/>
</dbReference>
<reference evidence="7" key="1">
    <citation type="journal article" date="2020" name="Stud. Mycol.">
        <title>101 Dothideomycetes genomes: a test case for predicting lifestyles and emergence of pathogens.</title>
        <authorList>
            <person name="Haridas S."/>
            <person name="Albert R."/>
            <person name="Binder M."/>
            <person name="Bloem J."/>
            <person name="Labutti K."/>
            <person name="Salamov A."/>
            <person name="Andreopoulos B."/>
            <person name="Baker S."/>
            <person name="Barry K."/>
            <person name="Bills G."/>
            <person name="Bluhm B."/>
            <person name="Cannon C."/>
            <person name="Castanera R."/>
            <person name="Culley D."/>
            <person name="Daum C."/>
            <person name="Ezra D."/>
            <person name="Gonzalez J."/>
            <person name="Henrissat B."/>
            <person name="Kuo A."/>
            <person name="Liang C."/>
            <person name="Lipzen A."/>
            <person name="Lutzoni F."/>
            <person name="Magnuson J."/>
            <person name="Mondo S."/>
            <person name="Nolan M."/>
            <person name="Ohm R."/>
            <person name="Pangilinan J."/>
            <person name="Park H.-J."/>
            <person name="Ramirez L."/>
            <person name="Alfaro M."/>
            <person name="Sun H."/>
            <person name="Tritt A."/>
            <person name="Yoshinaga Y."/>
            <person name="Zwiers L.-H."/>
            <person name="Turgeon B."/>
            <person name="Goodwin S."/>
            <person name="Spatafora J."/>
            <person name="Crous P."/>
            <person name="Grigoriev I."/>
        </authorList>
    </citation>
    <scope>NUCLEOTIDE SEQUENCE</scope>
    <source>
        <strain evidence="7">CBS 121167</strain>
    </source>
</reference>
<dbReference type="SUPFAM" id="SSF103473">
    <property type="entry name" value="MFS general substrate transporter"/>
    <property type="match status" value="1"/>
</dbReference>
<protein>
    <recommendedName>
        <fullName evidence="6">Major facilitator superfamily (MFS) profile domain-containing protein</fullName>
    </recommendedName>
</protein>
<feature type="transmembrane region" description="Helical" evidence="5">
    <location>
        <begin position="480"/>
        <end position="498"/>
    </location>
</feature>
<evidence type="ECO:0000256" key="5">
    <source>
        <dbReference type="SAM" id="Phobius"/>
    </source>
</evidence>
<feature type="transmembrane region" description="Helical" evidence="5">
    <location>
        <begin position="361"/>
        <end position="379"/>
    </location>
</feature>
<dbReference type="EMBL" id="ML995626">
    <property type="protein sequence ID" value="KAF2135222.1"/>
    <property type="molecule type" value="Genomic_DNA"/>
</dbReference>
<feature type="transmembrane region" description="Helical" evidence="5">
    <location>
        <begin position="108"/>
        <end position="126"/>
    </location>
</feature>
<feature type="transmembrane region" description="Helical" evidence="5">
    <location>
        <begin position="20"/>
        <end position="40"/>
    </location>
</feature>
<feature type="transmembrane region" description="Helical" evidence="5">
    <location>
        <begin position="271"/>
        <end position="290"/>
    </location>
</feature>
<dbReference type="AlphaFoldDB" id="A0A6A6AT86"/>
<feature type="transmembrane region" description="Helical" evidence="5">
    <location>
        <begin position="231"/>
        <end position="250"/>
    </location>
</feature>
<dbReference type="GeneID" id="54303393"/>
<keyword evidence="4 5" id="KW-0472">Membrane</keyword>
<gene>
    <name evidence="7" type="ORF">K452DRAFT_354459</name>
</gene>
<dbReference type="OrthoDB" id="10021397at2759"/>
<dbReference type="InterPro" id="IPR011701">
    <property type="entry name" value="MFS"/>
</dbReference>
<evidence type="ECO:0000259" key="6">
    <source>
        <dbReference type="PROSITE" id="PS50850"/>
    </source>
</evidence>
<dbReference type="Gene3D" id="1.20.1720.10">
    <property type="entry name" value="Multidrug resistance protein D"/>
    <property type="match status" value="1"/>
</dbReference>